<comment type="pathway">
    <text evidence="1">Carbohydrate metabolism; tricarboxylic acid cycle; isocitrate from oxaloacetate: step 1/2.</text>
</comment>
<dbReference type="Pfam" id="PF00285">
    <property type="entry name" value="Citrate_synt"/>
    <property type="match status" value="1"/>
</dbReference>
<proteinExistence type="inferred from homology"/>
<sequence>MAQEKERPKSRIATHSETAIYVRDANLVDDLIGKVSFTQMLYFQIFGRHPTEGEVKILDAVLVTLMEHGFTPSVIVARLIAMSSPEATQAAIAAGLLGVGGKFVGTTEAAAHLLRRIVEAPEGVEAAARAEAERHRKEKLLLPGFGHPFHKPDDPRPARLFEVAAEAGHSGKYIAALKQFSKEVDEVYGRHLTINATSAIAALLCEIDVPVHIMRGFSVLSRCAGLIGHLNEEHELPVARTLWENAEASVDYLGVVQVRHE</sequence>
<protein>
    <recommendedName>
        <fullName evidence="3">citrate synthase (unknown stereospecificity)</fullName>
        <ecNumber evidence="3">2.3.3.16</ecNumber>
    </recommendedName>
</protein>
<comment type="similarity">
    <text evidence="2">Belongs to the citrate synthase family.</text>
</comment>
<dbReference type="SUPFAM" id="SSF48256">
    <property type="entry name" value="Citrate synthase"/>
    <property type="match status" value="1"/>
</dbReference>
<dbReference type="GO" id="GO:0016829">
    <property type="term" value="F:lyase activity"/>
    <property type="evidence" value="ECO:0007669"/>
    <property type="project" value="UniProtKB-KW"/>
</dbReference>
<evidence type="ECO:0000313" key="5">
    <source>
        <dbReference type="EMBL" id="MFC6035600.1"/>
    </source>
</evidence>
<dbReference type="EMBL" id="JBHPON010000001">
    <property type="protein sequence ID" value="MFC6035600.1"/>
    <property type="molecule type" value="Genomic_DNA"/>
</dbReference>
<evidence type="ECO:0000313" key="6">
    <source>
        <dbReference type="Proteomes" id="UP001596116"/>
    </source>
</evidence>
<keyword evidence="5" id="KW-0456">Lyase</keyword>
<reference evidence="5 6" key="1">
    <citation type="submission" date="2024-09" db="EMBL/GenBank/DDBJ databases">
        <authorList>
            <person name="Zhang Z.-H."/>
        </authorList>
    </citation>
    <scope>NUCLEOTIDE SEQUENCE [LARGE SCALE GENOMIC DNA]</scope>
    <source>
        <strain evidence="5 6">HHTR114</strain>
    </source>
</reference>
<evidence type="ECO:0000256" key="4">
    <source>
        <dbReference type="ARBA" id="ARBA00022679"/>
    </source>
</evidence>
<dbReference type="Proteomes" id="UP001596116">
    <property type="component" value="Unassembled WGS sequence"/>
</dbReference>
<keyword evidence="6" id="KW-1185">Reference proteome</keyword>
<gene>
    <name evidence="5" type="ORF">ACFMB1_08610</name>
</gene>
<evidence type="ECO:0000256" key="1">
    <source>
        <dbReference type="ARBA" id="ARBA00004751"/>
    </source>
</evidence>
<evidence type="ECO:0000256" key="2">
    <source>
        <dbReference type="ARBA" id="ARBA00010566"/>
    </source>
</evidence>
<organism evidence="5 6">
    <name type="scientific">Hyphococcus aureus</name>
    <dbReference type="NCBI Taxonomy" id="2666033"/>
    <lineage>
        <taxon>Bacteria</taxon>
        <taxon>Pseudomonadati</taxon>
        <taxon>Pseudomonadota</taxon>
        <taxon>Alphaproteobacteria</taxon>
        <taxon>Parvularculales</taxon>
        <taxon>Parvularculaceae</taxon>
        <taxon>Hyphococcus</taxon>
    </lineage>
</organism>
<comment type="caution">
    <text evidence="5">The sequence shown here is derived from an EMBL/GenBank/DDBJ whole genome shotgun (WGS) entry which is preliminary data.</text>
</comment>
<dbReference type="NCBIfam" id="NF004868">
    <property type="entry name" value="PRK06224.1-5"/>
    <property type="match status" value="1"/>
</dbReference>
<dbReference type="EC" id="2.3.3.16" evidence="3"/>
<name>A0ABW1KU63_9PROT</name>
<dbReference type="PANTHER" id="PTHR11739:SF4">
    <property type="entry name" value="CITRATE SYNTHASE, PEROXISOMAL"/>
    <property type="match status" value="1"/>
</dbReference>
<dbReference type="InterPro" id="IPR016142">
    <property type="entry name" value="Citrate_synth-like_lrg_a-sub"/>
</dbReference>
<dbReference type="InterPro" id="IPR002020">
    <property type="entry name" value="Citrate_synthase"/>
</dbReference>
<dbReference type="RefSeq" id="WP_379878992.1">
    <property type="nucleotide sequence ID" value="NZ_JBHPON010000001.1"/>
</dbReference>
<evidence type="ECO:0000256" key="3">
    <source>
        <dbReference type="ARBA" id="ARBA00012972"/>
    </source>
</evidence>
<dbReference type="PANTHER" id="PTHR11739">
    <property type="entry name" value="CITRATE SYNTHASE"/>
    <property type="match status" value="1"/>
</dbReference>
<dbReference type="InterPro" id="IPR016143">
    <property type="entry name" value="Citrate_synth-like_sm_a-sub"/>
</dbReference>
<dbReference type="CDD" id="cd06100">
    <property type="entry name" value="CCL_ACL-C"/>
    <property type="match status" value="1"/>
</dbReference>
<dbReference type="InterPro" id="IPR036969">
    <property type="entry name" value="Citrate_synthase_sf"/>
</dbReference>
<dbReference type="Gene3D" id="1.10.230.10">
    <property type="entry name" value="Cytochrome P450-Terp, domain 2"/>
    <property type="match status" value="1"/>
</dbReference>
<dbReference type="Gene3D" id="1.10.580.10">
    <property type="entry name" value="Citrate Synthase, domain 1"/>
    <property type="match status" value="1"/>
</dbReference>
<accession>A0ABW1KU63</accession>
<keyword evidence="4" id="KW-0808">Transferase</keyword>